<protein>
    <submittedName>
        <fullName evidence="6">Creatininase</fullName>
        <ecNumber evidence="6">3.5.2.10</ecNumber>
    </submittedName>
</protein>
<keyword evidence="7" id="KW-1185">Reference proteome</keyword>
<evidence type="ECO:0000256" key="5">
    <source>
        <dbReference type="ARBA" id="ARBA00024029"/>
    </source>
</evidence>
<dbReference type="GO" id="GO:0009231">
    <property type="term" value="P:riboflavin biosynthetic process"/>
    <property type="evidence" value="ECO:0007669"/>
    <property type="project" value="TreeGrafter"/>
</dbReference>
<dbReference type="NCBIfam" id="TIGR04448">
    <property type="entry name" value="creatininase"/>
    <property type="match status" value="1"/>
</dbReference>
<dbReference type="GO" id="GO:0006601">
    <property type="term" value="P:creatine biosynthetic process"/>
    <property type="evidence" value="ECO:0007669"/>
    <property type="project" value="InterPro"/>
</dbReference>
<dbReference type="GO" id="GO:0046872">
    <property type="term" value="F:metal ion binding"/>
    <property type="evidence" value="ECO:0007669"/>
    <property type="project" value="UniProtKB-KW"/>
</dbReference>
<dbReference type="Gene3D" id="3.40.50.10310">
    <property type="entry name" value="Creatininase"/>
    <property type="match status" value="1"/>
</dbReference>
<evidence type="ECO:0000313" key="6">
    <source>
        <dbReference type="EMBL" id="RRR17720.1"/>
    </source>
</evidence>
<dbReference type="InterPro" id="IPR003785">
    <property type="entry name" value="Creatininase/forma_Hydrolase"/>
</dbReference>
<accession>A0A3R8X4S0</accession>
<dbReference type="Pfam" id="PF02633">
    <property type="entry name" value="Creatininase"/>
    <property type="match status" value="1"/>
</dbReference>
<evidence type="ECO:0000313" key="7">
    <source>
        <dbReference type="Proteomes" id="UP000274327"/>
    </source>
</evidence>
<dbReference type="GO" id="GO:0006602">
    <property type="term" value="P:creatinine catabolic process"/>
    <property type="evidence" value="ECO:0007669"/>
    <property type="project" value="InterPro"/>
</dbReference>
<evidence type="ECO:0000256" key="1">
    <source>
        <dbReference type="ARBA" id="ARBA00001947"/>
    </source>
</evidence>
<dbReference type="InterPro" id="IPR031034">
    <property type="entry name" value="Creatininase"/>
</dbReference>
<name>A0A3R8X4S0_9MICO</name>
<dbReference type="SUPFAM" id="SSF102215">
    <property type="entry name" value="Creatininase"/>
    <property type="match status" value="1"/>
</dbReference>
<dbReference type="Proteomes" id="UP000274327">
    <property type="component" value="Unassembled WGS sequence"/>
</dbReference>
<evidence type="ECO:0000256" key="4">
    <source>
        <dbReference type="ARBA" id="ARBA00022833"/>
    </source>
</evidence>
<reference evidence="6 7" key="1">
    <citation type="submission" date="2018-07" db="EMBL/GenBank/DDBJ databases">
        <title>Brachybacteriurn paraconglorneratum KCTC 9916.</title>
        <authorList>
            <person name="Li Y."/>
        </authorList>
    </citation>
    <scope>NUCLEOTIDE SEQUENCE [LARGE SCALE GENOMIC DNA]</scope>
    <source>
        <strain evidence="6 7">KCTC 9916</strain>
    </source>
</reference>
<keyword evidence="4" id="KW-0862">Zinc</keyword>
<dbReference type="AlphaFoldDB" id="A0A3R8X4S0"/>
<evidence type="ECO:0000256" key="3">
    <source>
        <dbReference type="ARBA" id="ARBA00022801"/>
    </source>
</evidence>
<dbReference type="EC" id="3.5.2.10" evidence="6"/>
<sequence>MRLATMTAREYEDWVGGGSAVAILPTGAFEQHGPHLPLGTDAILSTAVATAVAEQTGAKVLEPFTLGYKSQQRSGGGNHLPGTLSLDADALIAQARQLIRGLLAQGVRHVVVLNGHYENTQFLYEGADLALRDLGLAPGAEQSVMLLSYWDYVSAPTLEVVYPDGFPGWDVEHGGVLETALLLHLRPELVHMDRAVSHPPAAPHRFDRLPVVPERTPETGCLSAPDGASAEKGELLFTQTVADLAAELRTELGL</sequence>
<gene>
    <name evidence="6" type="ORF">DS079_13380</name>
</gene>
<organism evidence="6 7">
    <name type="scientific">Brachybacterium paraconglomeratum</name>
    <dbReference type="NCBI Taxonomy" id="173362"/>
    <lineage>
        <taxon>Bacteria</taxon>
        <taxon>Bacillati</taxon>
        <taxon>Actinomycetota</taxon>
        <taxon>Actinomycetes</taxon>
        <taxon>Micrococcales</taxon>
        <taxon>Dermabacteraceae</taxon>
        <taxon>Brachybacterium</taxon>
    </lineage>
</organism>
<dbReference type="GO" id="GO:0016811">
    <property type="term" value="F:hydrolase activity, acting on carbon-nitrogen (but not peptide) bonds, in linear amides"/>
    <property type="evidence" value="ECO:0007669"/>
    <property type="project" value="TreeGrafter"/>
</dbReference>
<comment type="caution">
    <text evidence="6">The sequence shown here is derived from an EMBL/GenBank/DDBJ whole genome shotgun (WGS) entry which is preliminary data.</text>
</comment>
<proteinExistence type="inferred from homology"/>
<dbReference type="InterPro" id="IPR024087">
    <property type="entry name" value="Creatininase-like_sf"/>
</dbReference>
<evidence type="ECO:0000256" key="2">
    <source>
        <dbReference type="ARBA" id="ARBA00022723"/>
    </source>
</evidence>
<comment type="cofactor">
    <cofactor evidence="1">
        <name>Zn(2+)</name>
        <dbReference type="ChEBI" id="CHEBI:29105"/>
    </cofactor>
</comment>
<keyword evidence="2" id="KW-0479">Metal-binding</keyword>
<dbReference type="PANTHER" id="PTHR35005">
    <property type="entry name" value="3-DEHYDRO-SCYLLO-INOSOSE HYDROLASE"/>
    <property type="match status" value="1"/>
</dbReference>
<comment type="similarity">
    <text evidence="5">Belongs to the creatininase superfamily.</text>
</comment>
<dbReference type="GO" id="GO:0047789">
    <property type="term" value="F:creatininase activity"/>
    <property type="evidence" value="ECO:0007669"/>
    <property type="project" value="UniProtKB-EC"/>
</dbReference>
<keyword evidence="3 6" id="KW-0378">Hydrolase</keyword>
<dbReference type="PANTHER" id="PTHR35005:SF1">
    <property type="entry name" value="2-AMINO-5-FORMYLAMINO-6-RIBOSYLAMINOPYRIMIDIN-4(3H)-ONE 5'-MONOPHOSPHATE DEFORMYLASE"/>
    <property type="match status" value="1"/>
</dbReference>
<dbReference type="EMBL" id="QOCI01000011">
    <property type="protein sequence ID" value="RRR17720.1"/>
    <property type="molecule type" value="Genomic_DNA"/>
</dbReference>